<evidence type="ECO:0000313" key="2">
    <source>
        <dbReference type="Proteomes" id="UP000011082"/>
    </source>
</evidence>
<dbReference type="InterPro" id="IPR011047">
    <property type="entry name" value="Quinoprotein_ADH-like_sf"/>
</dbReference>
<dbReference type="AlphaFoldDB" id="L2GNP0"/>
<dbReference type="VEuPathDB" id="MicrosporidiaDB:VICG_00633"/>
<dbReference type="SUPFAM" id="SSF50998">
    <property type="entry name" value="Quinoprotein alcohol dehydrogenase-like"/>
    <property type="match status" value="1"/>
</dbReference>
<dbReference type="OrthoDB" id="10682816at2759"/>
<dbReference type="Proteomes" id="UP000011082">
    <property type="component" value="Unassembled WGS sequence"/>
</dbReference>
<reference evidence="2" key="1">
    <citation type="submission" date="2011-05" db="EMBL/GenBank/DDBJ databases">
        <title>The genome sequence of Vittaforma corneae strain ATCC 50505.</title>
        <authorList>
            <consortium name="The Broad Institute Genome Sequencing Platform"/>
            <person name="Cuomo C."/>
            <person name="Didier E."/>
            <person name="Bowers L."/>
            <person name="Young S.K."/>
            <person name="Zeng Q."/>
            <person name="Gargeya S."/>
            <person name="Fitzgerald M."/>
            <person name="Haas B."/>
            <person name="Abouelleil A."/>
            <person name="Alvarado L."/>
            <person name="Arachchi H.M."/>
            <person name="Berlin A."/>
            <person name="Chapman S.B."/>
            <person name="Gearin G."/>
            <person name="Goldberg J."/>
            <person name="Griggs A."/>
            <person name="Gujja S."/>
            <person name="Hansen M."/>
            <person name="Heiman D."/>
            <person name="Howarth C."/>
            <person name="Larimer J."/>
            <person name="Lui A."/>
            <person name="MacDonald P.J.P."/>
            <person name="McCowen C."/>
            <person name="Montmayeur A."/>
            <person name="Murphy C."/>
            <person name="Neiman D."/>
            <person name="Pearson M."/>
            <person name="Priest M."/>
            <person name="Roberts A."/>
            <person name="Saif S."/>
            <person name="Shea T."/>
            <person name="Sisk P."/>
            <person name="Stolte C."/>
            <person name="Sykes S."/>
            <person name="Wortman J."/>
            <person name="Nusbaum C."/>
            <person name="Birren B."/>
        </authorList>
    </citation>
    <scope>NUCLEOTIDE SEQUENCE [LARGE SCALE GENOMIC DNA]</scope>
    <source>
        <strain evidence="2">ATCC 50505</strain>
    </source>
</reference>
<protein>
    <submittedName>
        <fullName evidence="1">Uncharacterized protein</fullName>
    </submittedName>
</protein>
<accession>L2GNP0</accession>
<keyword evidence="2" id="KW-1185">Reference proteome</keyword>
<dbReference type="InParanoid" id="L2GNP0"/>
<gene>
    <name evidence="1" type="ORF">VICG_00633</name>
</gene>
<dbReference type="GeneID" id="19881350"/>
<dbReference type="RefSeq" id="XP_007604085.1">
    <property type="nucleotide sequence ID" value="XM_007604023.1"/>
</dbReference>
<dbReference type="EMBL" id="JH370133">
    <property type="protein sequence ID" value="ELA42234.1"/>
    <property type="molecule type" value="Genomic_DNA"/>
</dbReference>
<organism evidence="1 2">
    <name type="scientific">Vittaforma corneae (strain ATCC 50505)</name>
    <name type="common">Microsporidian parasite</name>
    <name type="synonym">Nosema corneum</name>
    <dbReference type="NCBI Taxonomy" id="993615"/>
    <lineage>
        <taxon>Eukaryota</taxon>
        <taxon>Fungi</taxon>
        <taxon>Fungi incertae sedis</taxon>
        <taxon>Microsporidia</taxon>
        <taxon>Nosematidae</taxon>
        <taxon>Vittaforma</taxon>
    </lineage>
</organism>
<dbReference type="HOGENOM" id="CLU_763335_0_0_1"/>
<proteinExistence type="predicted"/>
<name>L2GNP0_VITCO</name>
<sequence length="363" mass="40173">MSSILVKFANKLRPCQSTEVLQVDSSADRLFLTSLLNTILHTNSQYFLFYKNERILENLISIIEKCNLCTEDVLDIDYIDEKDIGADSSMHCSDVVRSFALFQDKLFYLTYEGKIFEVDQDQLVTKNEIYMKNNSRTVGIFVGRELYGYASDSIFKVDGGGFLEVPDEIRCCSAYKKHIAVGCANSIYLVNADLNTIEKIAGKPALGASVRSIQMNSDIVAWIQGHGSICIYERSTKSIKVHKTPGGLTALKIHDGNLVALSSCHLIIKISLESGKIDEYINTFRYSNALELKGNAVIHASQKYVAVERINNGVCNGTSDIILAVHGQINSIILIGSSLYVAHDNAISRVSLERKTTNSDATS</sequence>
<evidence type="ECO:0000313" key="1">
    <source>
        <dbReference type="EMBL" id="ELA42234.1"/>
    </source>
</evidence>